<dbReference type="OrthoDB" id="25675at2759"/>
<keyword evidence="5" id="KW-0132">Cell division</keyword>
<evidence type="ECO:0000256" key="9">
    <source>
        <dbReference type="ARBA" id="ARBA00023306"/>
    </source>
</evidence>
<dbReference type="PANTHER" id="PTHR28672">
    <property type="entry name" value="ANAPHASE-PROMOTING COMPLEX SUBUNIT 13"/>
    <property type="match status" value="1"/>
</dbReference>
<organism evidence="14">
    <name type="scientific">Medioppia subpectinata</name>
    <dbReference type="NCBI Taxonomy" id="1979941"/>
    <lineage>
        <taxon>Eukaryota</taxon>
        <taxon>Metazoa</taxon>
        <taxon>Ecdysozoa</taxon>
        <taxon>Arthropoda</taxon>
        <taxon>Chelicerata</taxon>
        <taxon>Arachnida</taxon>
        <taxon>Acari</taxon>
        <taxon>Acariformes</taxon>
        <taxon>Sarcoptiformes</taxon>
        <taxon>Oribatida</taxon>
        <taxon>Brachypylina</taxon>
        <taxon>Oppioidea</taxon>
        <taxon>Oppiidae</taxon>
        <taxon>Medioppia</taxon>
    </lineage>
</organism>
<dbReference type="PANTHER" id="PTHR28672:SF1">
    <property type="entry name" value="ANAPHASE-PROMOTING COMPLEX SUBUNIT 13"/>
    <property type="match status" value="1"/>
</dbReference>
<evidence type="ECO:0000256" key="11">
    <source>
        <dbReference type="ARBA" id="ARBA00045696"/>
    </source>
</evidence>
<feature type="repeat" description="Hemopexin" evidence="12">
    <location>
        <begin position="100"/>
        <end position="146"/>
    </location>
</feature>
<comment type="function">
    <text evidence="11">Component of the anaphase promoting complex/cyclosome (APC/C), a cell cycle-regulated E3 ubiquitin ligase that controls progression through mitosis and the G1 phase of the cell cycle. The APC/C complex acts by mediating ubiquitination and subsequent degradation of target proteins: it mainly mediates the formation of 'Lys-11'-linked polyubiquitin chains and, to a lower extent, the formation of 'Lys-48'- and 'Lys-63'-linked polyubiquitin chains. The APC/C complex catalyzes assembly of branched 'Lys-11'-/'Lys-48'-linked branched ubiquitin chains on target proteins.</text>
</comment>
<keyword evidence="6" id="KW-0498">Mitosis</keyword>
<evidence type="ECO:0000256" key="3">
    <source>
        <dbReference type="ARBA" id="ARBA00006940"/>
    </source>
</evidence>
<comment type="pathway">
    <text evidence="2">Protein modification; protein ubiquitination.</text>
</comment>
<feature type="compositionally biased region" description="Basic and acidic residues" evidence="13">
    <location>
        <begin position="390"/>
        <end position="402"/>
    </location>
</feature>
<dbReference type="Pfam" id="PF05839">
    <property type="entry name" value="Apc13p"/>
    <property type="match status" value="1"/>
</dbReference>
<evidence type="ECO:0000256" key="12">
    <source>
        <dbReference type="PROSITE-ProRule" id="PRU01011"/>
    </source>
</evidence>
<evidence type="ECO:0000313" key="15">
    <source>
        <dbReference type="Proteomes" id="UP000759131"/>
    </source>
</evidence>
<dbReference type="InterPro" id="IPR036375">
    <property type="entry name" value="Hemopexin-like_dom_sf"/>
</dbReference>
<comment type="similarity">
    <text evidence="3">Belongs to the APC13 family.</text>
</comment>
<keyword evidence="7" id="KW-0833">Ubl conjugation pathway</keyword>
<dbReference type="SUPFAM" id="SSF50923">
    <property type="entry name" value="Hemopexin-like domain"/>
    <property type="match status" value="1"/>
</dbReference>
<dbReference type="GO" id="GO:0070979">
    <property type="term" value="P:protein K11-linked ubiquitination"/>
    <property type="evidence" value="ECO:0007669"/>
    <property type="project" value="TreeGrafter"/>
</dbReference>
<proteinExistence type="inferred from homology"/>
<protein>
    <recommendedName>
        <fullName evidence="4">Anaphase-promoting complex subunit 13</fullName>
    </recommendedName>
    <alternativeName>
        <fullName evidence="10">Cyclosome subunit 13</fullName>
    </alternativeName>
</protein>
<dbReference type="GO" id="GO:0051301">
    <property type="term" value="P:cell division"/>
    <property type="evidence" value="ECO:0007669"/>
    <property type="project" value="UniProtKB-KW"/>
</dbReference>
<sequence>MDSQLQREGRLILLVDKQWREDMKQLPNEEIAVPVLQLPDPEPDNGNPNDTLKDLELKWTDLALNRITHRDNTHTNTHSNHIHEYVMTEEVDPESELCGDLVIDAAVSADDGIDYIFKGHSYWILDTQLGISEESGHWISERWPGLATPVDAAFTMQDNTFGLSTVFIKGNQWFLFNKNKLQSNGSTKEWEKFPEYTIMAAFNYYNKSIEVKNQQIFFIYNEDYFSIYLFRDIHKPSYQKSNRARRIGKFFYFLGEPLKNYTQTLRDYMNVRAVVIKKNVTFFGDQDLCIGNTQESSPLCETIGRQKTKEYYKCPRKAKRPKTTTTTTTTAATLANTSSDTLTPDLSSNHSLLSNHSIHVTTGRPIEDKLQSSSSSGDLSTPDMEEADQIMEKVRSKDDIDA</sequence>
<evidence type="ECO:0000256" key="4">
    <source>
        <dbReference type="ARBA" id="ARBA00013935"/>
    </source>
</evidence>
<accession>A0A7R9Q1V6</accession>
<evidence type="ECO:0000256" key="6">
    <source>
        <dbReference type="ARBA" id="ARBA00022776"/>
    </source>
</evidence>
<dbReference type="InterPro" id="IPR018487">
    <property type="entry name" value="Hemopexin-like_repeat"/>
</dbReference>
<evidence type="ECO:0000256" key="8">
    <source>
        <dbReference type="ARBA" id="ARBA00023242"/>
    </source>
</evidence>
<evidence type="ECO:0000256" key="7">
    <source>
        <dbReference type="ARBA" id="ARBA00022786"/>
    </source>
</evidence>
<evidence type="ECO:0000256" key="10">
    <source>
        <dbReference type="ARBA" id="ARBA00031338"/>
    </source>
</evidence>
<dbReference type="Proteomes" id="UP000759131">
    <property type="component" value="Unassembled WGS sequence"/>
</dbReference>
<comment type="subcellular location">
    <subcellularLocation>
        <location evidence="1">Nucleus</location>
    </subcellularLocation>
</comment>
<dbReference type="GO" id="GO:0005680">
    <property type="term" value="C:anaphase-promoting complex"/>
    <property type="evidence" value="ECO:0007669"/>
    <property type="project" value="InterPro"/>
</dbReference>
<feature type="region of interest" description="Disordered" evidence="13">
    <location>
        <begin position="319"/>
        <end position="343"/>
    </location>
</feature>
<reference evidence="14" key="1">
    <citation type="submission" date="2020-11" db="EMBL/GenBank/DDBJ databases">
        <authorList>
            <person name="Tran Van P."/>
        </authorList>
    </citation>
    <scope>NUCLEOTIDE SEQUENCE</scope>
</reference>
<gene>
    <name evidence="14" type="ORF">OSB1V03_LOCUS8787</name>
</gene>
<evidence type="ECO:0000256" key="5">
    <source>
        <dbReference type="ARBA" id="ARBA00022618"/>
    </source>
</evidence>
<name>A0A7R9Q1V6_9ACAR</name>
<dbReference type="EMBL" id="OC860206">
    <property type="protein sequence ID" value="CAD7628365.1"/>
    <property type="molecule type" value="Genomic_DNA"/>
</dbReference>
<dbReference type="AlphaFoldDB" id="A0A7R9Q1V6"/>
<evidence type="ECO:0000256" key="13">
    <source>
        <dbReference type="SAM" id="MobiDB-lite"/>
    </source>
</evidence>
<evidence type="ECO:0000313" key="14">
    <source>
        <dbReference type="EMBL" id="CAD7628365.1"/>
    </source>
</evidence>
<feature type="compositionally biased region" description="Low complexity" evidence="13">
    <location>
        <begin position="323"/>
        <end position="343"/>
    </location>
</feature>
<dbReference type="Gene3D" id="2.110.10.10">
    <property type="entry name" value="Hemopexin-like domain"/>
    <property type="match status" value="1"/>
</dbReference>
<keyword evidence="9" id="KW-0131">Cell cycle</keyword>
<evidence type="ECO:0000256" key="1">
    <source>
        <dbReference type="ARBA" id="ARBA00004123"/>
    </source>
</evidence>
<dbReference type="PROSITE" id="PS51642">
    <property type="entry name" value="HEMOPEXIN_2"/>
    <property type="match status" value="1"/>
</dbReference>
<dbReference type="EMBL" id="CAJPIZ010005631">
    <property type="protein sequence ID" value="CAG2108795.1"/>
    <property type="molecule type" value="Genomic_DNA"/>
</dbReference>
<evidence type="ECO:0000256" key="2">
    <source>
        <dbReference type="ARBA" id="ARBA00004906"/>
    </source>
</evidence>
<keyword evidence="15" id="KW-1185">Reference proteome</keyword>
<dbReference type="InterPro" id="IPR008401">
    <property type="entry name" value="Apc13"/>
</dbReference>
<feature type="region of interest" description="Disordered" evidence="13">
    <location>
        <begin position="362"/>
        <end position="402"/>
    </location>
</feature>
<keyword evidence="8" id="KW-0539">Nucleus</keyword>